<keyword evidence="10" id="KW-1185">Reference proteome</keyword>
<dbReference type="PANTHER" id="PTHR12223:SF28">
    <property type="entry name" value="LECTIN, MANNOSE BINDING 1 LIKE"/>
    <property type="match status" value="1"/>
</dbReference>
<evidence type="ECO:0000313" key="10">
    <source>
        <dbReference type="Proteomes" id="UP000775872"/>
    </source>
</evidence>
<keyword evidence="2 6" id="KW-0812">Transmembrane</keyword>
<name>A0A9N9YXI9_9HYPO</name>
<evidence type="ECO:0000256" key="5">
    <source>
        <dbReference type="ARBA" id="ARBA00023136"/>
    </source>
</evidence>
<dbReference type="GO" id="GO:0005789">
    <property type="term" value="C:endoplasmic reticulum membrane"/>
    <property type="evidence" value="ECO:0007669"/>
    <property type="project" value="TreeGrafter"/>
</dbReference>
<keyword evidence="3 7" id="KW-0732">Signal</keyword>
<dbReference type="GO" id="GO:0030134">
    <property type="term" value="C:COPII-coated ER to Golgi transport vesicle"/>
    <property type="evidence" value="ECO:0007669"/>
    <property type="project" value="TreeGrafter"/>
</dbReference>
<keyword evidence="5 6" id="KW-0472">Membrane</keyword>
<evidence type="ECO:0000256" key="4">
    <source>
        <dbReference type="ARBA" id="ARBA00022989"/>
    </source>
</evidence>
<protein>
    <recommendedName>
        <fullName evidence="8">L-type lectin-like domain-containing protein</fullName>
    </recommendedName>
</protein>
<dbReference type="InterPro" id="IPR035661">
    <property type="entry name" value="EMP46/EMP47_N"/>
</dbReference>
<comment type="subcellular location">
    <subcellularLocation>
        <location evidence="1">Membrane</location>
        <topology evidence="1">Single-pass type I membrane protein</topology>
    </subcellularLocation>
</comment>
<dbReference type="EMBL" id="CABFOC020000005">
    <property type="protein sequence ID" value="CAH0044021.1"/>
    <property type="molecule type" value="Genomic_DNA"/>
</dbReference>
<sequence length="431" mass="47943">MHFTSSLLALLAASAVEAQQFLINELSFGHSGRLSPPDAKGQIPGFSLASSGRPLQILSNKVILTPISPGNQRGSIWSTGTLDHDQWVADVDFRANGPERGGGNLNIWLAKNGEAEIGSKSVYSVGKFEGLALVIDAHGGTGGMLRAFLSDGTVDYSAKSSIDGLAFGHCPYAYRNLGRPSQIKLRQTYETFKVEIDGRVCFETDKVAIPAGYALGVTAATPDTPDSFEVFKVVVMSDKSKYEKFTENVQEDAPYSRPRQPIGENEQSDRFADEIVRDLIQEENNNAIAEQLQVLQASLESTNHHVTSVYRSVSRLHQVDEQRHDEVIKLLNEIKGEFRKLDQLGPIDQRVKDLEREVRGMRTDLTKKIQNNERTVKDYLTDHHASLSQAMLDRIPGHGKLIFIIIGTQVVLVVFYIFYKRRRANSPKKFL</sequence>
<dbReference type="PANTHER" id="PTHR12223">
    <property type="entry name" value="VESICULAR MANNOSE-BINDING LECTIN"/>
    <property type="match status" value="1"/>
</dbReference>
<feature type="signal peptide" evidence="7">
    <location>
        <begin position="1"/>
        <end position="18"/>
    </location>
</feature>
<dbReference type="GO" id="GO:0000139">
    <property type="term" value="C:Golgi membrane"/>
    <property type="evidence" value="ECO:0007669"/>
    <property type="project" value="TreeGrafter"/>
</dbReference>
<gene>
    <name evidence="9" type="ORF">CSOL1703_00009775</name>
</gene>
<dbReference type="InterPro" id="IPR051136">
    <property type="entry name" value="Intracellular_Lectin-GPT"/>
</dbReference>
<dbReference type="InterPro" id="IPR013320">
    <property type="entry name" value="ConA-like_dom_sf"/>
</dbReference>
<keyword evidence="4 6" id="KW-1133">Transmembrane helix</keyword>
<dbReference type="Proteomes" id="UP000775872">
    <property type="component" value="Unassembled WGS sequence"/>
</dbReference>
<dbReference type="Pfam" id="PF03388">
    <property type="entry name" value="Lectin_leg-like"/>
    <property type="match status" value="1"/>
</dbReference>
<feature type="transmembrane region" description="Helical" evidence="6">
    <location>
        <begin position="401"/>
        <end position="419"/>
    </location>
</feature>
<evidence type="ECO:0000256" key="1">
    <source>
        <dbReference type="ARBA" id="ARBA00004479"/>
    </source>
</evidence>
<dbReference type="Gene3D" id="2.60.120.200">
    <property type="match status" value="1"/>
</dbReference>
<comment type="caution">
    <text evidence="9">The sequence shown here is derived from an EMBL/GenBank/DDBJ whole genome shotgun (WGS) entry which is preliminary data.</text>
</comment>
<dbReference type="CDD" id="cd06903">
    <property type="entry name" value="lectin_EMP46_EMP47"/>
    <property type="match status" value="1"/>
</dbReference>
<dbReference type="GO" id="GO:0005793">
    <property type="term" value="C:endoplasmic reticulum-Golgi intermediate compartment"/>
    <property type="evidence" value="ECO:0007669"/>
    <property type="project" value="TreeGrafter"/>
</dbReference>
<evidence type="ECO:0000256" key="6">
    <source>
        <dbReference type="SAM" id="Phobius"/>
    </source>
</evidence>
<organism evidence="9 10">
    <name type="scientific">Clonostachys solani</name>
    <dbReference type="NCBI Taxonomy" id="160281"/>
    <lineage>
        <taxon>Eukaryota</taxon>
        <taxon>Fungi</taxon>
        <taxon>Dikarya</taxon>
        <taxon>Ascomycota</taxon>
        <taxon>Pezizomycotina</taxon>
        <taxon>Sordariomycetes</taxon>
        <taxon>Hypocreomycetidae</taxon>
        <taxon>Hypocreales</taxon>
        <taxon>Bionectriaceae</taxon>
        <taxon>Clonostachys</taxon>
    </lineage>
</organism>
<accession>A0A9N9YXI9</accession>
<feature type="chain" id="PRO_5040195418" description="L-type lectin-like domain-containing protein" evidence="7">
    <location>
        <begin position="19"/>
        <end position="431"/>
    </location>
</feature>
<feature type="domain" description="L-type lectin-like" evidence="8">
    <location>
        <begin position="26"/>
        <end position="238"/>
    </location>
</feature>
<dbReference type="GO" id="GO:0006888">
    <property type="term" value="P:endoplasmic reticulum to Golgi vesicle-mediated transport"/>
    <property type="evidence" value="ECO:0007669"/>
    <property type="project" value="TreeGrafter"/>
</dbReference>
<dbReference type="OrthoDB" id="10265193at2759"/>
<proteinExistence type="predicted"/>
<dbReference type="PROSITE" id="PS51328">
    <property type="entry name" value="L_LECTIN_LIKE"/>
    <property type="match status" value="1"/>
</dbReference>
<dbReference type="GO" id="GO:0005537">
    <property type="term" value="F:D-mannose binding"/>
    <property type="evidence" value="ECO:0007669"/>
    <property type="project" value="TreeGrafter"/>
</dbReference>
<dbReference type="AlphaFoldDB" id="A0A9N9YXI9"/>
<evidence type="ECO:0000256" key="2">
    <source>
        <dbReference type="ARBA" id="ARBA00022692"/>
    </source>
</evidence>
<evidence type="ECO:0000259" key="8">
    <source>
        <dbReference type="PROSITE" id="PS51328"/>
    </source>
</evidence>
<evidence type="ECO:0000256" key="3">
    <source>
        <dbReference type="ARBA" id="ARBA00022729"/>
    </source>
</evidence>
<reference evidence="9" key="1">
    <citation type="submission" date="2021-10" db="EMBL/GenBank/DDBJ databases">
        <authorList>
            <person name="Piombo E."/>
        </authorList>
    </citation>
    <scope>NUCLEOTIDE SEQUENCE</scope>
</reference>
<dbReference type="SUPFAM" id="SSF49899">
    <property type="entry name" value="Concanavalin A-like lectins/glucanases"/>
    <property type="match status" value="1"/>
</dbReference>
<evidence type="ECO:0000256" key="7">
    <source>
        <dbReference type="SAM" id="SignalP"/>
    </source>
</evidence>
<evidence type="ECO:0000313" key="9">
    <source>
        <dbReference type="EMBL" id="CAH0044021.1"/>
    </source>
</evidence>
<dbReference type="InterPro" id="IPR005052">
    <property type="entry name" value="Lectin_leg"/>
</dbReference>